<sequence length="818" mass="92845">MNKLRQLLHRARNGNAILFCGAGLTADCLNFDEDSTVGVTVHLLKLLNEDLKAGGKQSGFKDIRNAAKRYKSDLGSHRLMQRLKDRFQLKKESLSIVEIVGYPWAAIYTTNYDNGIELALHSAGKKYSSLNNLEDPNETTTGTPVIHLHGFADAWTDATFEQSCVLDADSYRYLSGVSNWLKRLRFDLEYAELVVFIGFSAADFHLNQVFFDSSGLREKAFFINRPSSDPDPDPDERMTQEEFGEPLYIGRQDFAQLVTETLQQEGPIEPKLASFHRYQSPKPSASVPPVQDIEDLFIWGRVVDEHLKRDYDQSKSDYHVRRKEVEDIQSHLESDGRIVLLNGEICIGKKLVVWGAMNGLSAGKPVFALRHSYSGLVDEACSIISSYPNAVLVVEDCFSLHASHLLGLARLISASSGRLILSARSISTEAESVKVRDLRAIPSLLEINIGRLHSEEVDPLIALIDQIAGWRDFRALSPSDRRRFVEVDCNGVIPSVLLRLLKSDYVRGKYREEYNKTSYLDVHDRKMIIAVLLIANIGFDAPISFISDLFEEDFLSVLKRASIHGDAFKLVRAEAGMVRTVPSIGARTLLGSVVEARDIVNTTIYVLEKMAQEIRRSDFQQHVFLQLMRYSILSSVVSDKTEINRFFDHISKIQYFREMPLFWLQWHIALCAEERWTKAEDYLDMGYTAAQAYEKKRGEKYNRKQLDDRKAKFLAARAISIMRSGPELFRDMKTAIDIVGRLIRDSEITHHPYETLLDIVRALQSRKNTLLDEQSKILTKQLEYIFTQAKDRLSIVAEGYQRSHADGSIKQIEAAITG</sequence>
<evidence type="ECO:0000313" key="1">
    <source>
        <dbReference type="EMBL" id="MCW4589546.1"/>
    </source>
</evidence>
<protein>
    <submittedName>
        <fullName evidence="1">SIR2 family protein</fullName>
    </submittedName>
</protein>
<keyword evidence="2" id="KW-1185">Reference proteome</keyword>
<dbReference type="Proteomes" id="UP001526337">
    <property type="component" value="Unassembled WGS sequence"/>
</dbReference>
<name>A0ABT3K2B3_9PROT</name>
<reference evidence="1 2" key="1">
    <citation type="submission" date="2022-07" db="EMBL/GenBank/DDBJ databases">
        <title>Genome stability of Gluconacetobacter entanii AV429.</title>
        <authorList>
            <person name="Trcek J."/>
            <person name="Cepec E."/>
        </authorList>
    </citation>
    <scope>NUCLEOTIDE SEQUENCE [LARGE SCALE GENOMIC DNA]</scope>
    <source>
        <strain evidence="1 2">AV429_2022</strain>
    </source>
</reference>
<organism evidence="1 2">
    <name type="scientific">Gluconacetobacter entanii</name>
    <dbReference type="NCBI Taxonomy" id="108528"/>
    <lineage>
        <taxon>Bacteria</taxon>
        <taxon>Pseudomonadati</taxon>
        <taxon>Pseudomonadota</taxon>
        <taxon>Alphaproteobacteria</taxon>
        <taxon>Acetobacterales</taxon>
        <taxon>Acetobacteraceae</taxon>
        <taxon>Gluconacetobacter</taxon>
    </lineage>
</organism>
<gene>
    <name evidence="1" type="ORF">NO263_03005</name>
</gene>
<dbReference type="Pfam" id="PF13289">
    <property type="entry name" value="SIR2_2"/>
    <property type="match status" value="1"/>
</dbReference>
<accession>A0ABT3K2B3</accession>
<evidence type="ECO:0000313" key="2">
    <source>
        <dbReference type="Proteomes" id="UP001526337"/>
    </source>
</evidence>
<comment type="caution">
    <text evidence="1">The sequence shown here is derived from an EMBL/GenBank/DDBJ whole genome shotgun (WGS) entry which is preliminary data.</text>
</comment>
<dbReference type="RefSeq" id="WP_171790194.1">
    <property type="nucleotide sequence ID" value="NZ_JABJWD010000027.1"/>
</dbReference>
<proteinExistence type="predicted"/>
<dbReference type="EMBL" id="JANGSQ010000082">
    <property type="protein sequence ID" value="MCW4589546.1"/>
    <property type="molecule type" value="Genomic_DNA"/>
</dbReference>